<keyword evidence="2 5" id="KW-0238">DNA-binding</keyword>
<feature type="region of interest" description="Disordered" evidence="7">
    <location>
        <begin position="559"/>
        <end position="583"/>
    </location>
</feature>
<feature type="compositionally biased region" description="Acidic residues" evidence="7">
    <location>
        <begin position="309"/>
        <end position="330"/>
    </location>
</feature>
<evidence type="ECO:0000256" key="2">
    <source>
        <dbReference type="ARBA" id="ARBA00023125"/>
    </source>
</evidence>
<feature type="compositionally biased region" description="Polar residues" evidence="7">
    <location>
        <begin position="734"/>
        <end position="754"/>
    </location>
</feature>
<dbReference type="PRINTS" id="PR00024">
    <property type="entry name" value="HOMEOBOX"/>
</dbReference>
<dbReference type="PROSITE" id="PS50071">
    <property type="entry name" value="HOMEOBOX_2"/>
    <property type="match status" value="1"/>
</dbReference>
<sequence>MTTIASFLPRMESHCHISDSGSPQIKNELTSSVHEVDKLLGTSSRSLTWSGLLSTTAHEANSLFTRSTCTAERLNDGDSEIDRNGTVSSDTDTAPDRNNTQPANSVDQQTTKSFLISNLLESHVYAKTNECTQKRSRETSSLTMTRQNALGSTELRMEESDAHNTKSALRRGTANLYPILSEVQHGVRESYLGYPMEYVTSVSETITHNRNSQTTVLGYGKRPHRPSLMEGNPSQKSCTLGDHSRQGQERRDIRSEGFRTSTLANPPPYKRLNYESRLHIKQGNRLKYGDDDDDRQDDNILDKSNDNEQSSDESEQEDTPGTENTSETDADPIAGSFSTGSANGKPRRARTAFTYEQLVTLENKFKTTRYLSVCERLNIALALNLTETQVKIWFQNRRTKWKKQNPGKEVNVPTPNPFATKMYTSSAPFSSLPLSSSAISLTQTPLGRQNFPGSNPFEHQTGLEHLTTEQNASFRLFETGINTYNPMQPKIAASGLDCTSSNAAAEGYAKFIENYLRFYMEQQKLQQQQSGRPLTADWRRPGSLATDFPYSTYFSWSEQRPRDSSGQTQIGTSYKIPEDSGEREIRDVCTDGEEFLQKMNAMLAANHISSTLFPRSGSTHDPTIMSHLSAWSGPLENLFSGDIERMTGLKWSCPSPPQTLTHQPGKQPGNSSAHENPNKMESFTDRINQKPHVNASEPNLLYLNAAAMAAAAMAPAKNSSLKVNDSNDDDAPSRMNTSVEVNNTSSDLTPSSTFRSKDPTRKLKRPFSPHQLVVSSVSGASSSTTSPQTMQLSQVGQVSPDERVQTE</sequence>
<evidence type="ECO:0000313" key="9">
    <source>
        <dbReference type="EMBL" id="THD22604.1"/>
    </source>
</evidence>
<gene>
    <name evidence="9" type="ORF">D915_006515</name>
</gene>
<evidence type="ECO:0000256" key="3">
    <source>
        <dbReference type="ARBA" id="ARBA00023155"/>
    </source>
</evidence>
<dbReference type="SMART" id="SM00389">
    <property type="entry name" value="HOX"/>
    <property type="match status" value="1"/>
</dbReference>
<keyword evidence="10" id="KW-1185">Reference proteome</keyword>
<feature type="region of interest" description="Disordered" evidence="7">
    <location>
        <begin position="74"/>
        <end position="110"/>
    </location>
</feature>
<dbReference type="CDD" id="cd00086">
    <property type="entry name" value="homeodomain"/>
    <property type="match status" value="1"/>
</dbReference>
<comment type="caution">
    <text evidence="9">The sequence shown here is derived from an EMBL/GenBank/DDBJ whole genome shotgun (WGS) entry which is preliminary data.</text>
</comment>
<dbReference type="PANTHER" id="PTHR24340:SF37">
    <property type="entry name" value="HOMEOBOX PROTEIN SLOU"/>
    <property type="match status" value="1"/>
</dbReference>
<organism evidence="9 10">
    <name type="scientific">Fasciola hepatica</name>
    <name type="common">Liver fluke</name>
    <dbReference type="NCBI Taxonomy" id="6192"/>
    <lineage>
        <taxon>Eukaryota</taxon>
        <taxon>Metazoa</taxon>
        <taxon>Spiralia</taxon>
        <taxon>Lophotrochozoa</taxon>
        <taxon>Platyhelminthes</taxon>
        <taxon>Trematoda</taxon>
        <taxon>Digenea</taxon>
        <taxon>Plagiorchiida</taxon>
        <taxon>Echinostomata</taxon>
        <taxon>Echinostomatoidea</taxon>
        <taxon>Fasciolidae</taxon>
        <taxon>Fasciola</taxon>
    </lineage>
</organism>
<feature type="region of interest" description="Disordered" evidence="7">
    <location>
        <begin position="209"/>
        <end position="348"/>
    </location>
</feature>
<evidence type="ECO:0000256" key="4">
    <source>
        <dbReference type="ARBA" id="ARBA00023242"/>
    </source>
</evidence>
<evidence type="ECO:0000256" key="7">
    <source>
        <dbReference type="SAM" id="MobiDB-lite"/>
    </source>
</evidence>
<dbReference type="InterPro" id="IPR020479">
    <property type="entry name" value="HD_metazoa"/>
</dbReference>
<dbReference type="PROSITE" id="PS00027">
    <property type="entry name" value="HOMEOBOX_1"/>
    <property type="match status" value="1"/>
</dbReference>
<dbReference type="GO" id="GO:0030154">
    <property type="term" value="P:cell differentiation"/>
    <property type="evidence" value="ECO:0007669"/>
    <property type="project" value="TreeGrafter"/>
</dbReference>
<feature type="region of interest" description="Disordered" evidence="7">
    <location>
        <begin position="716"/>
        <end position="807"/>
    </location>
</feature>
<keyword evidence="3 5" id="KW-0371">Homeobox</keyword>
<feature type="region of interest" description="Disordered" evidence="7">
    <location>
        <begin position="649"/>
        <end position="679"/>
    </location>
</feature>
<proteinExistence type="predicted"/>
<feature type="compositionally biased region" description="Polar residues" evidence="7">
    <location>
        <begin position="658"/>
        <end position="675"/>
    </location>
</feature>
<name>A0A4E0R8X5_FASHE</name>
<evidence type="ECO:0000313" key="10">
    <source>
        <dbReference type="Proteomes" id="UP000230066"/>
    </source>
</evidence>
<feature type="compositionally biased region" description="Polar residues" evidence="7">
    <location>
        <begin position="85"/>
        <end position="110"/>
    </location>
</feature>
<feature type="compositionally biased region" description="Polar residues" evidence="7">
    <location>
        <begin position="787"/>
        <end position="797"/>
    </location>
</feature>
<dbReference type="Proteomes" id="UP000230066">
    <property type="component" value="Unassembled WGS sequence"/>
</dbReference>
<dbReference type="InterPro" id="IPR009057">
    <property type="entry name" value="Homeodomain-like_sf"/>
</dbReference>
<feature type="DNA-binding region" description="Homeobox" evidence="5">
    <location>
        <begin position="346"/>
        <end position="405"/>
    </location>
</feature>
<keyword evidence="4 5" id="KW-0539">Nucleus</keyword>
<accession>A0A4E0R8X5</accession>
<dbReference type="PANTHER" id="PTHR24340">
    <property type="entry name" value="HOMEOBOX PROTEIN NKX"/>
    <property type="match status" value="1"/>
</dbReference>
<feature type="compositionally biased region" description="Polar residues" evidence="7">
    <location>
        <begin position="559"/>
        <end position="572"/>
    </location>
</feature>
<dbReference type="AlphaFoldDB" id="A0A4E0R8X5"/>
<dbReference type="InterPro" id="IPR001356">
    <property type="entry name" value="HD"/>
</dbReference>
<evidence type="ECO:0000259" key="8">
    <source>
        <dbReference type="PROSITE" id="PS50071"/>
    </source>
</evidence>
<dbReference type="InterPro" id="IPR050394">
    <property type="entry name" value="Homeobox_NK-like"/>
</dbReference>
<feature type="compositionally biased region" description="Low complexity" evidence="7">
    <location>
        <begin position="773"/>
        <end position="786"/>
    </location>
</feature>
<dbReference type="EMBL" id="JXXN02002646">
    <property type="protein sequence ID" value="THD22604.1"/>
    <property type="molecule type" value="Genomic_DNA"/>
</dbReference>
<comment type="subcellular location">
    <subcellularLocation>
        <location evidence="1 5 6">Nucleus</location>
    </subcellularLocation>
</comment>
<evidence type="ECO:0000256" key="6">
    <source>
        <dbReference type="RuleBase" id="RU000682"/>
    </source>
</evidence>
<dbReference type="GO" id="GO:0000981">
    <property type="term" value="F:DNA-binding transcription factor activity, RNA polymerase II-specific"/>
    <property type="evidence" value="ECO:0007669"/>
    <property type="project" value="InterPro"/>
</dbReference>
<evidence type="ECO:0000256" key="5">
    <source>
        <dbReference type="PROSITE-ProRule" id="PRU00108"/>
    </source>
</evidence>
<dbReference type="SUPFAM" id="SSF46689">
    <property type="entry name" value="Homeodomain-like"/>
    <property type="match status" value="1"/>
</dbReference>
<feature type="domain" description="Homeobox" evidence="8">
    <location>
        <begin position="344"/>
        <end position="404"/>
    </location>
</feature>
<feature type="compositionally biased region" description="Basic and acidic residues" evidence="7">
    <location>
        <begin position="297"/>
        <end position="306"/>
    </location>
</feature>
<reference evidence="9" key="1">
    <citation type="submission" date="2019-03" db="EMBL/GenBank/DDBJ databases">
        <title>Improved annotation for the trematode Fasciola hepatica.</title>
        <authorList>
            <person name="Choi Y.-J."/>
            <person name="Martin J."/>
            <person name="Mitreva M."/>
        </authorList>
    </citation>
    <scope>NUCLEOTIDE SEQUENCE [LARGE SCALE GENOMIC DNA]</scope>
</reference>
<dbReference type="GO" id="GO:0005634">
    <property type="term" value="C:nucleus"/>
    <property type="evidence" value="ECO:0007669"/>
    <property type="project" value="UniProtKB-SubCell"/>
</dbReference>
<feature type="compositionally biased region" description="Basic and acidic residues" evidence="7">
    <location>
        <begin position="74"/>
        <end position="83"/>
    </location>
</feature>
<protein>
    <submittedName>
        <fullName evidence="9">Homeobox protein slou</fullName>
    </submittedName>
</protein>
<dbReference type="Gene3D" id="1.10.10.60">
    <property type="entry name" value="Homeodomain-like"/>
    <property type="match status" value="1"/>
</dbReference>
<dbReference type="Pfam" id="PF00046">
    <property type="entry name" value="Homeodomain"/>
    <property type="match status" value="1"/>
</dbReference>
<dbReference type="InterPro" id="IPR017970">
    <property type="entry name" value="Homeobox_CS"/>
</dbReference>
<dbReference type="GO" id="GO:0000978">
    <property type="term" value="F:RNA polymerase II cis-regulatory region sequence-specific DNA binding"/>
    <property type="evidence" value="ECO:0007669"/>
    <property type="project" value="TreeGrafter"/>
</dbReference>
<feature type="compositionally biased region" description="Basic and acidic residues" evidence="7">
    <location>
        <begin position="242"/>
        <end position="257"/>
    </location>
</feature>
<evidence type="ECO:0000256" key="1">
    <source>
        <dbReference type="ARBA" id="ARBA00004123"/>
    </source>
</evidence>